<dbReference type="Gene3D" id="1.10.357.10">
    <property type="entry name" value="Tetracycline Repressor, domain 2"/>
    <property type="match status" value="1"/>
</dbReference>
<gene>
    <name evidence="6" type="ordered locus">B5T_03128</name>
</gene>
<dbReference type="SUPFAM" id="SSF46689">
    <property type="entry name" value="Homeodomain-like"/>
    <property type="match status" value="1"/>
</dbReference>
<evidence type="ECO:0000313" key="7">
    <source>
        <dbReference type="Proteomes" id="UP000006286"/>
    </source>
</evidence>
<dbReference type="HOGENOM" id="CLU_069356_28_1_6"/>
<dbReference type="Proteomes" id="UP000006286">
    <property type="component" value="Chromosome"/>
</dbReference>
<keyword evidence="3" id="KW-0804">Transcription</keyword>
<dbReference type="InterPro" id="IPR001647">
    <property type="entry name" value="HTH_TetR"/>
</dbReference>
<dbReference type="PROSITE" id="PS50977">
    <property type="entry name" value="HTH_TETR_2"/>
    <property type="match status" value="1"/>
</dbReference>
<accession>K0CGC0</accession>
<dbReference type="KEGG" id="adi:B5T_03128"/>
<evidence type="ECO:0000256" key="2">
    <source>
        <dbReference type="ARBA" id="ARBA00023125"/>
    </source>
</evidence>
<dbReference type="InterPro" id="IPR036271">
    <property type="entry name" value="Tet_transcr_reg_TetR-rel_C_sf"/>
</dbReference>
<dbReference type="eggNOG" id="COG1309">
    <property type="taxonomic scope" value="Bacteria"/>
</dbReference>
<reference evidence="6 7" key="1">
    <citation type="journal article" date="2012" name="J. Bacteriol.">
        <title>Complete genome sequence of Alcanivorax dieselolei type strain B5.</title>
        <authorList>
            <person name="Lai Q."/>
            <person name="Li W."/>
            <person name="Shao Z."/>
        </authorList>
    </citation>
    <scope>NUCLEOTIDE SEQUENCE [LARGE SCALE GENOMIC DNA]</scope>
    <source>
        <strain evidence="7">DSM 16502 / CGMCC 1.3690 / B-5</strain>
    </source>
</reference>
<dbReference type="Pfam" id="PF16925">
    <property type="entry name" value="TetR_C_13"/>
    <property type="match status" value="1"/>
</dbReference>
<dbReference type="RefSeq" id="WP_014995460.1">
    <property type="nucleotide sequence ID" value="NC_018691.1"/>
</dbReference>
<evidence type="ECO:0000259" key="5">
    <source>
        <dbReference type="PROSITE" id="PS50977"/>
    </source>
</evidence>
<dbReference type="PRINTS" id="PR00455">
    <property type="entry name" value="HTHTETR"/>
</dbReference>
<dbReference type="InterPro" id="IPR009057">
    <property type="entry name" value="Homeodomain-like_sf"/>
</dbReference>
<protein>
    <submittedName>
        <fullName evidence="6">Putative transcriptional regulator (TetR/AcrR family)</fullName>
    </submittedName>
</protein>
<dbReference type="STRING" id="930169.B5T_03128"/>
<keyword evidence="7" id="KW-1185">Reference proteome</keyword>
<dbReference type="SUPFAM" id="SSF48498">
    <property type="entry name" value="Tetracyclin repressor-like, C-terminal domain"/>
    <property type="match status" value="1"/>
</dbReference>
<evidence type="ECO:0000256" key="4">
    <source>
        <dbReference type="PROSITE-ProRule" id="PRU00335"/>
    </source>
</evidence>
<organism evidence="6 7">
    <name type="scientific">Alcanivorax dieselolei (strain DSM 16502 / CGMCC 1.3690 / MCCC 1A00001 / B-5)</name>
    <name type="common">Alloalcanivorax dieselolei</name>
    <dbReference type="NCBI Taxonomy" id="930169"/>
    <lineage>
        <taxon>Bacteria</taxon>
        <taxon>Pseudomonadati</taxon>
        <taxon>Pseudomonadota</taxon>
        <taxon>Gammaproteobacteria</taxon>
        <taxon>Oceanospirillales</taxon>
        <taxon>Alcanivoracaceae</taxon>
        <taxon>Alloalcanivorax</taxon>
    </lineage>
</organism>
<sequence length="215" mass="23227">MTRTSKAEATRQNILDNGHDLVLRKGFVGVGLQEILKASGVPKGSFYHYFPSKEAFGCTLLQDYAQAYGARLDALLAGDAISGRERLMRYWRAWLDDPGEEDPAGGGWAEDCLAVKLSAEVADLSETMRQILSKGIARLLDRIAVMITEARADGSLPAGPDPMALAQVLYQMWLGAALLAKLDRSRAPMERALAATEQLLACATEAGPTFPVITS</sequence>
<feature type="DNA-binding region" description="H-T-H motif" evidence="4">
    <location>
        <begin position="31"/>
        <end position="50"/>
    </location>
</feature>
<dbReference type="InterPro" id="IPR011075">
    <property type="entry name" value="TetR_C"/>
</dbReference>
<dbReference type="PATRIC" id="fig|930169.3.peg.3089"/>
<name>K0CGC0_ALCDB</name>
<evidence type="ECO:0000256" key="3">
    <source>
        <dbReference type="ARBA" id="ARBA00023163"/>
    </source>
</evidence>
<dbReference type="PANTHER" id="PTHR47506:SF6">
    <property type="entry name" value="HTH-TYPE TRANSCRIPTIONAL REPRESSOR NEMR"/>
    <property type="match status" value="1"/>
</dbReference>
<dbReference type="OrthoDB" id="4541465at2"/>
<keyword evidence="2 4" id="KW-0238">DNA-binding</keyword>
<evidence type="ECO:0000256" key="1">
    <source>
        <dbReference type="ARBA" id="ARBA00023015"/>
    </source>
</evidence>
<dbReference type="Pfam" id="PF00440">
    <property type="entry name" value="TetR_N"/>
    <property type="match status" value="1"/>
</dbReference>
<feature type="domain" description="HTH tetR-type" evidence="5">
    <location>
        <begin position="8"/>
        <end position="68"/>
    </location>
</feature>
<dbReference type="GO" id="GO:0003677">
    <property type="term" value="F:DNA binding"/>
    <property type="evidence" value="ECO:0007669"/>
    <property type="project" value="UniProtKB-UniRule"/>
</dbReference>
<keyword evidence="1" id="KW-0805">Transcription regulation</keyword>
<dbReference type="AlphaFoldDB" id="K0CGC0"/>
<dbReference type="PANTHER" id="PTHR47506">
    <property type="entry name" value="TRANSCRIPTIONAL REGULATORY PROTEIN"/>
    <property type="match status" value="1"/>
</dbReference>
<proteinExistence type="predicted"/>
<evidence type="ECO:0000313" key="6">
    <source>
        <dbReference type="EMBL" id="AFT71395.1"/>
    </source>
</evidence>
<dbReference type="EMBL" id="CP003466">
    <property type="protein sequence ID" value="AFT71395.1"/>
    <property type="molecule type" value="Genomic_DNA"/>
</dbReference>